<keyword evidence="15" id="KW-1185">Reference proteome</keyword>
<dbReference type="GO" id="GO:0030015">
    <property type="term" value="C:CCR4-NOT core complex"/>
    <property type="evidence" value="ECO:0007669"/>
    <property type="project" value="UniProtKB-UniRule"/>
</dbReference>
<evidence type="ECO:0000256" key="4">
    <source>
        <dbReference type="ARBA" id="ARBA00022490"/>
    </source>
</evidence>
<dbReference type="InterPro" id="IPR012270">
    <property type="entry name" value="CCR4-NOT_su3/5"/>
</dbReference>
<evidence type="ECO:0000256" key="2">
    <source>
        <dbReference type="ARBA" id="ARBA00004496"/>
    </source>
</evidence>
<dbReference type="Proteomes" id="UP000757232">
    <property type="component" value="Unassembled WGS sequence"/>
</dbReference>
<evidence type="ECO:0000256" key="5">
    <source>
        <dbReference type="ARBA" id="ARBA00022491"/>
    </source>
</evidence>
<feature type="domain" description="NOT2/NOT3/NOT5 C-terminal" evidence="13">
    <location>
        <begin position="660"/>
        <end position="786"/>
    </location>
</feature>
<keyword evidence="10" id="KW-0010">Activator</keyword>
<evidence type="ECO:0000259" key="13">
    <source>
        <dbReference type="Pfam" id="PF04153"/>
    </source>
</evidence>
<feature type="compositionally biased region" description="Polar residues" evidence="11">
    <location>
        <begin position="408"/>
        <end position="453"/>
    </location>
</feature>
<comment type="caution">
    <text evidence="14">The sequence shown here is derived from an EMBL/GenBank/DDBJ whole genome shotgun (WGS) entry which is preliminary data.</text>
</comment>
<dbReference type="Pfam" id="PF04065">
    <property type="entry name" value="Not3"/>
    <property type="match status" value="1"/>
</dbReference>
<comment type="similarity">
    <text evidence="3 10">Belongs to the CNOT2/3/5 family.</text>
</comment>
<feature type="compositionally biased region" description="Acidic residues" evidence="11">
    <location>
        <begin position="268"/>
        <end position="282"/>
    </location>
</feature>
<protein>
    <recommendedName>
        <fullName evidence="10">General negative regulator of transcription subunit</fullName>
    </recommendedName>
</protein>
<keyword evidence="5 10" id="KW-0678">Repressor</keyword>
<accession>A0A9Q5HWT4</accession>
<keyword evidence="8 10" id="KW-0804">Transcription</keyword>
<dbReference type="Pfam" id="PF04153">
    <property type="entry name" value="NOT2_3_5_C"/>
    <property type="match status" value="1"/>
</dbReference>
<feature type="compositionally biased region" description="Low complexity" evidence="11">
    <location>
        <begin position="359"/>
        <end position="407"/>
    </location>
</feature>
<keyword evidence="4 10" id="KW-0963">Cytoplasm</keyword>
<dbReference type="OrthoDB" id="293823at2759"/>
<feature type="region of interest" description="Disordered" evidence="11">
    <location>
        <begin position="266"/>
        <end position="606"/>
    </location>
</feature>
<organism evidence="14 15">
    <name type="scientific">Sanghuangporus baumii</name>
    <name type="common">Phellinus baumii</name>
    <dbReference type="NCBI Taxonomy" id="108892"/>
    <lineage>
        <taxon>Eukaryota</taxon>
        <taxon>Fungi</taxon>
        <taxon>Dikarya</taxon>
        <taxon>Basidiomycota</taxon>
        <taxon>Agaricomycotina</taxon>
        <taxon>Agaricomycetes</taxon>
        <taxon>Hymenochaetales</taxon>
        <taxon>Hymenochaetaceae</taxon>
        <taxon>Sanghuangporus</taxon>
    </lineage>
</organism>
<dbReference type="FunFam" id="2.30.30.1020:FF:000006">
    <property type="entry name" value="CCR4-NOT transcription complex, subunit 3"/>
    <property type="match status" value="1"/>
</dbReference>
<keyword evidence="6" id="KW-0597">Phosphoprotein</keyword>
<evidence type="ECO:0000256" key="10">
    <source>
        <dbReference type="PIRNR" id="PIRNR005290"/>
    </source>
</evidence>
<feature type="domain" description="CCR4-Not complex component Not N-terminal" evidence="12">
    <location>
        <begin position="3"/>
        <end position="257"/>
    </location>
</feature>
<dbReference type="PANTHER" id="PTHR23326">
    <property type="entry name" value="CCR4 NOT-RELATED"/>
    <property type="match status" value="1"/>
</dbReference>
<gene>
    <name evidence="14" type="ORF">A7U60_g5381</name>
</gene>
<evidence type="ECO:0000256" key="1">
    <source>
        <dbReference type="ARBA" id="ARBA00004123"/>
    </source>
</evidence>
<dbReference type="InterPro" id="IPR007207">
    <property type="entry name" value="Not_N"/>
</dbReference>
<evidence type="ECO:0000256" key="3">
    <source>
        <dbReference type="ARBA" id="ARBA00007682"/>
    </source>
</evidence>
<dbReference type="GO" id="GO:0000932">
    <property type="term" value="C:P-body"/>
    <property type="evidence" value="ECO:0007669"/>
    <property type="project" value="UniProtKB-UniRule"/>
</dbReference>
<comment type="function">
    <text evidence="10">Acts as component of the CCR4-NOT core complex, which in the nucleus seems to be a general transcription factor, and in the cytoplasm the major mRNA deadenylase involved in mRNA turnover. The NOT protein subcomplex negatively regulates the basal and activated transcription of many genes. Preferentially affects TC-type TATA element-dependent transcription. Could directly or indirectly inhibit component(s) of the general transcription machinery.</text>
</comment>
<proteinExistence type="inferred from homology"/>
<keyword evidence="9 10" id="KW-0539">Nucleus</keyword>
<reference evidence="14" key="1">
    <citation type="submission" date="2016-06" db="EMBL/GenBank/DDBJ databases">
        <title>Draft Genome sequence of the fungus Inonotus baumii.</title>
        <authorList>
            <person name="Zhu H."/>
            <person name="Lin W."/>
        </authorList>
    </citation>
    <scope>NUCLEOTIDE SEQUENCE</scope>
    <source>
        <strain evidence="14">821</strain>
    </source>
</reference>
<evidence type="ECO:0000256" key="9">
    <source>
        <dbReference type="ARBA" id="ARBA00023242"/>
    </source>
</evidence>
<feature type="compositionally biased region" description="Polar residues" evidence="11">
    <location>
        <begin position="465"/>
        <end position="506"/>
    </location>
</feature>
<dbReference type="GO" id="GO:0000289">
    <property type="term" value="P:nuclear-transcribed mRNA poly(A) tail shortening"/>
    <property type="evidence" value="ECO:0007669"/>
    <property type="project" value="UniProtKB-ARBA"/>
</dbReference>
<evidence type="ECO:0000256" key="8">
    <source>
        <dbReference type="ARBA" id="ARBA00023163"/>
    </source>
</evidence>
<dbReference type="InterPro" id="IPR007282">
    <property type="entry name" value="NOT2/3/5_C"/>
</dbReference>
<feature type="compositionally biased region" description="Low complexity" evidence="11">
    <location>
        <begin position="580"/>
        <end position="599"/>
    </location>
</feature>
<evidence type="ECO:0000256" key="11">
    <source>
        <dbReference type="SAM" id="MobiDB-lite"/>
    </source>
</evidence>
<dbReference type="InterPro" id="IPR040168">
    <property type="entry name" value="Not2/3/5"/>
</dbReference>
<name>A0A9Q5HWT4_SANBA</name>
<keyword evidence="7 10" id="KW-0805">Transcription regulation</keyword>
<dbReference type="AlphaFoldDB" id="A0A9Q5HWT4"/>
<dbReference type="GO" id="GO:0005634">
    <property type="term" value="C:nucleus"/>
    <property type="evidence" value="ECO:0007669"/>
    <property type="project" value="UniProtKB-SubCell"/>
</dbReference>
<evidence type="ECO:0000259" key="12">
    <source>
        <dbReference type="Pfam" id="PF04065"/>
    </source>
</evidence>
<feature type="compositionally biased region" description="Low complexity" evidence="11">
    <location>
        <begin position="507"/>
        <end position="543"/>
    </location>
</feature>
<dbReference type="PIRSF" id="PIRSF005290">
    <property type="entry name" value="NOT_su_3_5"/>
    <property type="match status" value="1"/>
</dbReference>
<comment type="subcellular location">
    <subcellularLocation>
        <location evidence="2 10">Cytoplasm</location>
    </subcellularLocation>
    <subcellularLocation>
        <location evidence="1 10">Nucleus</location>
    </subcellularLocation>
</comment>
<sequence length="789" mass="87193">MAARKLQAEIDRVLKRVAEGVEAFDNTYKKMDATTNLTQKEKLEADLKTQIKKLQRLRDQIKTWVASNDIKDKSQLLENRKLIETVCTFSSRFCEKLSIDLLRGAWFRAYLQQMERFKACEKEMKTKAFSKEGLIQASKLDPKAQEKLEVTQWIQTKIDELLLQVEQAEAEIETLQGGAKKKKSGVQNSRLDTLEHLNERRKWHISRLEIVLRLLDNGSLPVEKVISLKDDVTYFVESNTEDDFDEDEGIYDELNLDEEEEKFGLVADDADSDGVSEDESEDIPPRTPSKKAEDESPSNLKQEHSPTQRRAGVAMNIRKSSMTDAPKPPPPISASSHPMSSVLKNGIPSRPAPLPVRYATAAAAAVAGTSSTSTPGQSTGTTANTSSSGTSSNGPQSVASASTAAQQNLHDTAVSSPSLTQTSVSGPSPMMSSASVSGLAPDSSTHSSAQSPVVSEAVPSPAIPRTTSPQTASPQQNEPITVPQQQPGAPSEGQATTTTQLTAPSEPQTLAAPASQQQPPLASPLPQQLQQFNKPAPSTASASPLPPSQTPVYLPGLKVDQPPQGLSATAVSVPPQRIASVSPSVQQQQVFGAQQGQQQHRGTSAFPGSLSDLVSSFENVKQKGDCISFSEHSQLLDRGIAATHRMNNLDQVHKLLDGSYHSMPQPMDTEKPKYYVPKNPFPTPHYYPQNPHPILSSPTLFQNLDIETLFYVFYYLPGTYQQYLAAKELKRQSWRFHVKYLTWFQRHSEPQAITDEYEQGVYVYFDWEGSWCQRKKSDFRFEYRYLSED</sequence>
<evidence type="ECO:0000256" key="6">
    <source>
        <dbReference type="ARBA" id="ARBA00022553"/>
    </source>
</evidence>
<evidence type="ECO:0000256" key="7">
    <source>
        <dbReference type="ARBA" id="ARBA00023015"/>
    </source>
</evidence>
<evidence type="ECO:0000313" key="15">
    <source>
        <dbReference type="Proteomes" id="UP000757232"/>
    </source>
</evidence>
<dbReference type="Gene3D" id="2.30.30.1020">
    <property type="entry name" value="CCR4-NOT complex subunit 2/3/5, C-terminal domain"/>
    <property type="match status" value="1"/>
</dbReference>
<dbReference type="InterPro" id="IPR038635">
    <property type="entry name" value="CCR4-NOT_su2/3/5_C_sf"/>
</dbReference>
<dbReference type="GO" id="GO:0006355">
    <property type="term" value="P:regulation of DNA-templated transcription"/>
    <property type="evidence" value="ECO:0007669"/>
    <property type="project" value="InterPro"/>
</dbReference>
<dbReference type="EMBL" id="LNZH02000191">
    <property type="protein sequence ID" value="OCB87476.1"/>
    <property type="molecule type" value="Genomic_DNA"/>
</dbReference>
<evidence type="ECO:0000313" key="14">
    <source>
        <dbReference type="EMBL" id="OCB87476.1"/>
    </source>
</evidence>